<gene>
    <name evidence="2" type="ORF">MM415A03888_0005</name>
</gene>
<dbReference type="AlphaFoldDB" id="A0A6M3JMH1"/>
<proteinExistence type="predicted"/>
<dbReference type="Pfam" id="PF20530">
    <property type="entry name" value="DUF6745"/>
    <property type="match status" value="1"/>
</dbReference>
<evidence type="ECO:0000313" key="2">
    <source>
        <dbReference type="EMBL" id="QJA70211.1"/>
    </source>
</evidence>
<organism evidence="2">
    <name type="scientific">viral metagenome</name>
    <dbReference type="NCBI Taxonomy" id="1070528"/>
    <lineage>
        <taxon>unclassified sequences</taxon>
        <taxon>metagenomes</taxon>
        <taxon>organismal metagenomes</taxon>
    </lineage>
</organism>
<reference evidence="2" key="1">
    <citation type="submission" date="2020-03" db="EMBL/GenBank/DDBJ databases">
        <title>The deep terrestrial virosphere.</title>
        <authorList>
            <person name="Holmfeldt K."/>
            <person name="Nilsson E."/>
            <person name="Simone D."/>
            <person name="Lopez-Fernandez M."/>
            <person name="Wu X."/>
            <person name="de Brujin I."/>
            <person name="Lundin D."/>
            <person name="Andersson A."/>
            <person name="Bertilsson S."/>
            <person name="Dopson M."/>
        </authorList>
    </citation>
    <scope>NUCLEOTIDE SEQUENCE</scope>
    <source>
        <strain evidence="2">MM415A03888</strain>
    </source>
</reference>
<name>A0A6M3JMH1_9ZZZZ</name>
<dbReference type="InterPro" id="IPR046633">
    <property type="entry name" value="DUF6745"/>
</dbReference>
<feature type="domain" description="DUF6745" evidence="1">
    <location>
        <begin position="170"/>
        <end position="272"/>
    </location>
</feature>
<dbReference type="EMBL" id="MT141773">
    <property type="protein sequence ID" value="QJA70211.1"/>
    <property type="molecule type" value="Genomic_DNA"/>
</dbReference>
<evidence type="ECO:0000259" key="1">
    <source>
        <dbReference type="Pfam" id="PF20530"/>
    </source>
</evidence>
<protein>
    <recommendedName>
        <fullName evidence="1">DUF6745 domain-containing protein</fullName>
    </recommendedName>
</protein>
<sequence length="283" mass="33756">MLLFPRSSFEATWLTQYTKGWWDWWMDDTLTITTIQYVGDVETRTFKDPMTHKLGYNWKFWNLYAIDNRMNEKPEWSEYTHEPFVIYADTESPLIPMPKEFQGMGLMVKRVRTYDEHKLPLYACAPIDNDTYYNMDTDYTDYLVADYPINDNGTVRRFMMLDRKPEYYLYGVEVPIEYITKKAEEIPVHWIVQEENAERRHALVRKIGIERVLKELHATIIDTQNTYQLVNLDLGDDQQRPYLKMLNPSTEEWHIEGVPPHVCSVNEALAWRNQSEEKPSMLT</sequence>
<accession>A0A6M3JMH1</accession>